<evidence type="ECO:0000313" key="9">
    <source>
        <dbReference type="Proteomes" id="UP000006251"/>
    </source>
</evidence>
<dbReference type="PANTHER" id="PTHR43702:SF3">
    <property type="entry name" value="PROTEIN TSGA"/>
    <property type="match status" value="1"/>
</dbReference>
<dbReference type="PROSITE" id="PS50850">
    <property type="entry name" value="MFS"/>
    <property type="match status" value="1"/>
</dbReference>
<dbReference type="InterPro" id="IPR020846">
    <property type="entry name" value="MFS_dom"/>
</dbReference>
<dbReference type="Gene3D" id="1.20.1250.20">
    <property type="entry name" value="MFS general substrate transporter like domains"/>
    <property type="match status" value="2"/>
</dbReference>
<feature type="transmembrane region" description="Helical" evidence="6">
    <location>
        <begin position="364"/>
        <end position="384"/>
    </location>
</feature>
<feature type="transmembrane region" description="Helical" evidence="6">
    <location>
        <begin position="133"/>
        <end position="157"/>
    </location>
</feature>
<name>K6YTW8_9ALTE</name>
<keyword evidence="2" id="KW-1003">Cell membrane</keyword>
<comment type="subcellular location">
    <subcellularLocation>
        <location evidence="1">Cell inner membrane</location>
        <topology evidence="1">Multi-pass membrane protein</topology>
    </subcellularLocation>
</comment>
<sequence length="396" mass="42733">MNKVALTLVAFMTYMVMAGLMTQIGVLISPMSNYLGISITAAASMFSLLTGGTFAGTFVAMMVYSRFPIQRILQCNYLAFLVLLILLVSFDIRLQWVVSVYLFMLGLCCGVGLAGGAVLIAKLYNEQKRASAFLATDCSFSLAGYVFPSLAIVLLAANQLWMVSYAAVGVLAIVILVACFLLSFPENAEVAETELVATVKPTNIWTPRVFIIALALCCYLTTQTTFLTWEPNYLQQVLGLDTTQAASAVGNYWGPSIFGLLIVTLLVMKVPTRPLLLTVLLMAIILSILLYTTQDPDWFLTITLALGFMTSCIFKLAISVGSQQIHSAPPILVTFLLCAATIGSTVAPALSALVVSMFGVSSAMLITVIGFVLVAILVVICLLMEKRENSIQVINE</sequence>
<evidence type="ECO:0000256" key="4">
    <source>
        <dbReference type="ARBA" id="ARBA00022989"/>
    </source>
</evidence>
<dbReference type="EMBL" id="BAEQ01000013">
    <property type="protein sequence ID" value="GAC27386.1"/>
    <property type="molecule type" value="Genomic_DNA"/>
</dbReference>
<dbReference type="SUPFAM" id="SSF103473">
    <property type="entry name" value="MFS general substrate transporter"/>
    <property type="match status" value="1"/>
</dbReference>
<evidence type="ECO:0000256" key="1">
    <source>
        <dbReference type="ARBA" id="ARBA00004429"/>
    </source>
</evidence>
<feature type="transmembrane region" description="Helical" evidence="6">
    <location>
        <begin position="275"/>
        <end position="292"/>
    </location>
</feature>
<protein>
    <submittedName>
        <fullName evidence="8">MFS transporter, TsgA protein</fullName>
    </submittedName>
</protein>
<keyword evidence="3 6" id="KW-0812">Transmembrane</keyword>
<feature type="transmembrane region" description="Helical" evidence="6">
    <location>
        <begin position="298"/>
        <end position="318"/>
    </location>
</feature>
<feature type="transmembrane region" description="Helical" evidence="6">
    <location>
        <begin position="75"/>
        <end position="94"/>
    </location>
</feature>
<proteinExistence type="predicted"/>
<dbReference type="InterPro" id="IPR011701">
    <property type="entry name" value="MFS"/>
</dbReference>
<evidence type="ECO:0000256" key="5">
    <source>
        <dbReference type="ARBA" id="ARBA00023136"/>
    </source>
</evidence>
<feature type="transmembrane region" description="Helical" evidence="6">
    <location>
        <begin position="330"/>
        <end position="358"/>
    </location>
</feature>
<dbReference type="Proteomes" id="UP000006251">
    <property type="component" value="Unassembled WGS sequence"/>
</dbReference>
<evidence type="ECO:0000256" key="3">
    <source>
        <dbReference type="ARBA" id="ARBA00022692"/>
    </source>
</evidence>
<evidence type="ECO:0000256" key="6">
    <source>
        <dbReference type="SAM" id="Phobius"/>
    </source>
</evidence>
<keyword evidence="5 6" id="KW-0472">Membrane</keyword>
<feature type="domain" description="Major facilitator superfamily (MFS) profile" evidence="7">
    <location>
        <begin position="6"/>
        <end position="387"/>
    </location>
</feature>
<dbReference type="PANTHER" id="PTHR43702">
    <property type="entry name" value="L-FUCOSE-PROTON SYMPORTER"/>
    <property type="match status" value="1"/>
</dbReference>
<comment type="caution">
    <text evidence="8">The sequence shown here is derived from an EMBL/GenBank/DDBJ whole genome shotgun (WGS) entry which is preliminary data.</text>
</comment>
<dbReference type="InterPro" id="IPR036259">
    <property type="entry name" value="MFS_trans_sf"/>
</dbReference>
<keyword evidence="9" id="KW-1185">Reference proteome</keyword>
<dbReference type="STRING" id="1121922.GCA_000428905_02286"/>
<dbReference type="GO" id="GO:0022857">
    <property type="term" value="F:transmembrane transporter activity"/>
    <property type="evidence" value="ECO:0007669"/>
    <property type="project" value="InterPro"/>
</dbReference>
<evidence type="ECO:0000259" key="7">
    <source>
        <dbReference type="PROSITE" id="PS50850"/>
    </source>
</evidence>
<organism evidence="8 9">
    <name type="scientific">Brumicola pallidula DSM 14239 = ACAM 615</name>
    <dbReference type="NCBI Taxonomy" id="1121922"/>
    <lineage>
        <taxon>Bacteria</taxon>
        <taxon>Pseudomonadati</taxon>
        <taxon>Pseudomonadota</taxon>
        <taxon>Gammaproteobacteria</taxon>
        <taxon>Alteromonadales</taxon>
        <taxon>Alteromonadaceae</taxon>
        <taxon>Brumicola</taxon>
    </lineage>
</organism>
<accession>K6YTW8</accession>
<evidence type="ECO:0000313" key="8">
    <source>
        <dbReference type="EMBL" id="GAC27386.1"/>
    </source>
</evidence>
<gene>
    <name evidence="8" type="primary">tsgA</name>
    <name evidence="8" type="ORF">GPAL_0506</name>
</gene>
<dbReference type="GO" id="GO:0005886">
    <property type="term" value="C:plasma membrane"/>
    <property type="evidence" value="ECO:0007669"/>
    <property type="project" value="UniProtKB-SubCell"/>
</dbReference>
<feature type="transmembrane region" description="Helical" evidence="6">
    <location>
        <begin position="34"/>
        <end position="63"/>
    </location>
</feature>
<dbReference type="NCBIfam" id="NF002982">
    <property type="entry name" value="PRK03699.1"/>
    <property type="match status" value="1"/>
</dbReference>
<dbReference type="RefSeq" id="WP_006008934.1">
    <property type="nucleotide sequence ID" value="NZ_AUAV01000012.1"/>
</dbReference>
<feature type="transmembrane region" description="Helical" evidence="6">
    <location>
        <begin position="205"/>
        <end position="229"/>
    </location>
</feature>
<dbReference type="AlphaFoldDB" id="K6YTW8"/>
<feature type="transmembrane region" description="Helical" evidence="6">
    <location>
        <begin position="100"/>
        <end position="121"/>
    </location>
</feature>
<reference evidence="9" key="1">
    <citation type="journal article" date="2014" name="Environ. Microbiol.">
        <title>Comparative genomics of the marine bacterial genus Glaciecola reveals the high degree of genomic diversity and genomic characteristic for cold adaptation.</title>
        <authorList>
            <person name="Qin Q.L."/>
            <person name="Xie B.B."/>
            <person name="Yu Y."/>
            <person name="Shu Y.L."/>
            <person name="Rong J.C."/>
            <person name="Zhang Y.J."/>
            <person name="Zhao D.L."/>
            <person name="Chen X.L."/>
            <person name="Zhang X.Y."/>
            <person name="Chen B."/>
            <person name="Zhou B.C."/>
            <person name="Zhang Y.Z."/>
        </authorList>
    </citation>
    <scope>NUCLEOTIDE SEQUENCE [LARGE SCALE GENOMIC DNA]</scope>
    <source>
        <strain evidence="9">ACAM 615</strain>
    </source>
</reference>
<feature type="transmembrane region" description="Helical" evidence="6">
    <location>
        <begin position="163"/>
        <end position="184"/>
    </location>
</feature>
<dbReference type="Pfam" id="PF07690">
    <property type="entry name" value="MFS_1"/>
    <property type="match status" value="1"/>
</dbReference>
<dbReference type="InterPro" id="IPR050375">
    <property type="entry name" value="MFS_TsgA-like"/>
</dbReference>
<feature type="transmembrane region" description="Helical" evidence="6">
    <location>
        <begin position="249"/>
        <end position="268"/>
    </location>
</feature>
<keyword evidence="4 6" id="KW-1133">Transmembrane helix</keyword>
<evidence type="ECO:0000256" key="2">
    <source>
        <dbReference type="ARBA" id="ARBA00022475"/>
    </source>
</evidence>